<sequence length="313" mass="34979">MKQFRYIIMRIFQMIPVLFVVTVIIFWGIRLIPGNPAITVLGEKAPEEAIRAMEIKMGLDLPMWKQYLIYINNLVHLDFGQSVRLRESVITLIMHRASVTIIYTIMCTLFTMLIGIPLGYIAGTTQHKALSNTISSVALVLLSLPEFWFGILLLMLFGLKLGWVPVGGWGDTWAEHVRSILLPAFTGAIGTVGLLSRNIQSAVQKLLSKDYVNFARSKGISQRKIRDRYVMKNVMVSTMTLISMRVTALLGGSVVIETVFALPGLGKMLVDAINGRDYILVQGTVLVYAFAVLVITLFTDIAYSYVDPRISMK</sequence>
<dbReference type="SUPFAM" id="SSF161098">
    <property type="entry name" value="MetI-like"/>
    <property type="match status" value="1"/>
</dbReference>
<protein>
    <submittedName>
        <fullName evidence="9">Glutathione transport system permease protein GsiC</fullName>
    </submittedName>
</protein>
<keyword evidence="5 7" id="KW-1133">Transmembrane helix</keyword>
<evidence type="ECO:0000313" key="10">
    <source>
        <dbReference type="Proteomes" id="UP000408482"/>
    </source>
</evidence>
<comment type="subcellular location">
    <subcellularLocation>
        <location evidence="1 7">Cell membrane</location>
        <topology evidence="1 7">Multi-pass membrane protein</topology>
    </subcellularLocation>
</comment>
<dbReference type="InterPro" id="IPR035906">
    <property type="entry name" value="MetI-like_sf"/>
</dbReference>
<dbReference type="RefSeq" id="WP_186290037.1">
    <property type="nucleotide sequence ID" value="NZ_CABHMX010000047.1"/>
</dbReference>
<feature type="transmembrane region" description="Helical" evidence="7">
    <location>
        <begin position="285"/>
        <end position="306"/>
    </location>
</feature>
<dbReference type="PANTHER" id="PTHR43163:SF6">
    <property type="entry name" value="DIPEPTIDE TRANSPORT SYSTEM PERMEASE PROTEIN DPPB-RELATED"/>
    <property type="match status" value="1"/>
</dbReference>
<organism evidence="9 10">
    <name type="scientific">Blautia luti</name>
    <dbReference type="NCBI Taxonomy" id="89014"/>
    <lineage>
        <taxon>Bacteria</taxon>
        <taxon>Bacillati</taxon>
        <taxon>Bacillota</taxon>
        <taxon>Clostridia</taxon>
        <taxon>Lachnospirales</taxon>
        <taxon>Lachnospiraceae</taxon>
        <taxon>Blautia</taxon>
    </lineage>
</organism>
<evidence type="ECO:0000256" key="3">
    <source>
        <dbReference type="ARBA" id="ARBA00022475"/>
    </source>
</evidence>
<evidence type="ECO:0000256" key="7">
    <source>
        <dbReference type="RuleBase" id="RU363032"/>
    </source>
</evidence>
<dbReference type="AlphaFoldDB" id="A0A564W2W6"/>
<evidence type="ECO:0000259" key="8">
    <source>
        <dbReference type="PROSITE" id="PS50928"/>
    </source>
</evidence>
<feature type="transmembrane region" description="Helical" evidence="7">
    <location>
        <begin position="134"/>
        <end position="157"/>
    </location>
</feature>
<evidence type="ECO:0000256" key="2">
    <source>
        <dbReference type="ARBA" id="ARBA00022448"/>
    </source>
</evidence>
<keyword evidence="4 7" id="KW-0812">Transmembrane</keyword>
<evidence type="ECO:0000313" key="9">
    <source>
        <dbReference type="EMBL" id="VUX38342.1"/>
    </source>
</evidence>
<dbReference type="InterPro" id="IPR000515">
    <property type="entry name" value="MetI-like"/>
</dbReference>
<proteinExistence type="inferred from homology"/>
<evidence type="ECO:0000256" key="4">
    <source>
        <dbReference type="ARBA" id="ARBA00022692"/>
    </source>
</evidence>
<keyword evidence="6 7" id="KW-0472">Membrane</keyword>
<keyword evidence="10" id="KW-1185">Reference proteome</keyword>
<dbReference type="PROSITE" id="PS50928">
    <property type="entry name" value="ABC_TM1"/>
    <property type="match status" value="1"/>
</dbReference>
<feature type="transmembrane region" description="Helical" evidence="7">
    <location>
        <begin position="177"/>
        <end position="195"/>
    </location>
</feature>
<keyword evidence="3" id="KW-1003">Cell membrane</keyword>
<dbReference type="Gene3D" id="1.10.3720.10">
    <property type="entry name" value="MetI-like"/>
    <property type="match status" value="1"/>
</dbReference>
<dbReference type="CDD" id="cd06261">
    <property type="entry name" value="TM_PBP2"/>
    <property type="match status" value="1"/>
</dbReference>
<dbReference type="Pfam" id="PF19300">
    <property type="entry name" value="BPD_transp_1_N"/>
    <property type="match status" value="1"/>
</dbReference>
<comment type="similarity">
    <text evidence="7">Belongs to the binding-protein-dependent transport system permease family.</text>
</comment>
<dbReference type="GO" id="GO:0055085">
    <property type="term" value="P:transmembrane transport"/>
    <property type="evidence" value="ECO:0007669"/>
    <property type="project" value="InterPro"/>
</dbReference>
<evidence type="ECO:0000256" key="6">
    <source>
        <dbReference type="ARBA" id="ARBA00023136"/>
    </source>
</evidence>
<reference evidence="9 10" key="1">
    <citation type="submission" date="2019-07" db="EMBL/GenBank/DDBJ databases">
        <authorList>
            <person name="Hibberd C M."/>
            <person name="Gehrig L. J."/>
            <person name="Chang H.-W."/>
            <person name="Venkatesh S."/>
        </authorList>
    </citation>
    <scope>NUCLEOTIDE SEQUENCE [LARGE SCALE GENOMIC DNA]</scope>
    <source>
        <strain evidence="9">Blautia_luti_SSTS_Bg7063</strain>
    </source>
</reference>
<dbReference type="InterPro" id="IPR045621">
    <property type="entry name" value="BPD_transp_1_N"/>
</dbReference>
<keyword evidence="2 7" id="KW-0813">Transport</keyword>
<feature type="transmembrane region" description="Helical" evidence="7">
    <location>
        <begin position="7"/>
        <end position="29"/>
    </location>
</feature>
<gene>
    <name evidence="9" type="primary">gsiC_2</name>
    <name evidence="9" type="ORF">RSSSTS7063_03293</name>
</gene>
<dbReference type="EMBL" id="CABHNW010000075">
    <property type="protein sequence ID" value="VUX38342.1"/>
    <property type="molecule type" value="Genomic_DNA"/>
</dbReference>
<accession>A0A564W2W6</accession>
<dbReference type="Pfam" id="PF00528">
    <property type="entry name" value="BPD_transp_1"/>
    <property type="match status" value="1"/>
</dbReference>
<dbReference type="Proteomes" id="UP000408482">
    <property type="component" value="Unassembled WGS sequence"/>
</dbReference>
<dbReference type="PANTHER" id="PTHR43163">
    <property type="entry name" value="DIPEPTIDE TRANSPORT SYSTEM PERMEASE PROTEIN DPPB-RELATED"/>
    <property type="match status" value="1"/>
</dbReference>
<evidence type="ECO:0000256" key="5">
    <source>
        <dbReference type="ARBA" id="ARBA00022989"/>
    </source>
</evidence>
<name>A0A564W2W6_9FIRM</name>
<feature type="transmembrane region" description="Helical" evidence="7">
    <location>
        <begin position="101"/>
        <end position="122"/>
    </location>
</feature>
<evidence type="ECO:0000256" key="1">
    <source>
        <dbReference type="ARBA" id="ARBA00004651"/>
    </source>
</evidence>
<dbReference type="GO" id="GO:0005886">
    <property type="term" value="C:plasma membrane"/>
    <property type="evidence" value="ECO:0007669"/>
    <property type="project" value="UniProtKB-SubCell"/>
</dbReference>
<feature type="domain" description="ABC transmembrane type-1" evidence="8">
    <location>
        <begin position="97"/>
        <end position="299"/>
    </location>
</feature>
<feature type="transmembrane region" description="Helical" evidence="7">
    <location>
        <begin position="234"/>
        <end position="265"/>
    </location>
</feature>